<feature type="domain" description="Telomerase ribonucleoprotein complex - RNA-binding" evidence="9">
    <location>
        <begin position="137"/>
        <end position="273"/>
    </location>
</feature>
<dbReference type="InterPro" id="IPR021891">
    <property type="entry name" value="Telomerase_RBD"/>
</dbReference>
<evidence type="ECO:0000256" key="1">
    <source>
        <dbReference type="ARBA" id="ARBA00022679"/>
    </source>
</evidence>
<evidence type="ECO:0000256" key="7">
    <source>
        <dbReference type="RuleBase" id="RU365061"/>
    </source>
</evidence>
<keyword evidence="5 7" id="KW-0695">RNA-directed DNA polymerase</keyword>
<dbReference type="EC" id="2.7.7.49" evidence="7"/>
<dbReference type="GO" id="GO:0007004">
    <property type="term" value="P:telomere maintenance via telomerase"/>
    <property type="evidence" value="ECO:0007669"/>
    <property type="project" value="TreeGrafter"/>
</dbReference>
<dbReference type="GO" id="GO:0070034">
    <property type="term" value="F:telomerase RNA binding"/>
    <property type="evidence" value="ECO:0007669"/>
    <property type="project" value="TreeGrafter"/>
</dbReference>
<dbReference type="GO" id="GO:0000333">
    <property type="term" value="C:telomerase catalytic core complex"/>
    <property type="evidence" value="ECO:0007669"/>
    <property type="project" value="TreeGrafter"/>
</dbReference>
<evidence type="ECO:0000256" key="5">
    <source>
        <dbReference type="ARBA" id="ARBA00022918"/>
    </source>
</evidence>
<keyword evidence="3 7" id="KW-0479">Metal-binding</keyword>
<dbReference type="EMBL" id="RBNJ01000164">
    <property type="protein sequence ID" value="RUS35242.1"/>
    <property type="molecule type" value="Genomic_DNA"/>
</dbReference>
<reference evidence="10 11" key="1">
    <citation type="journal article" date="2018" name="New Phytol.">
        <title>Phylogenomics of Endogonaceae and evolution of mycorrhizas within Mucoromycota.</title>
        <authorList>
            <person name="Chang Y."/>
            <person name="Desiro A."/>
            <person name="Na H."/>
            <person name="Sandor L."/>
            <person name="Lipzen A."/>
            <person name="Clum A."/>
            <person name="Barry K."/>
            <person name="Grigoriev I.V."/>
            <person name="Martin F.M."/>
            <person name="Stajich J.E."/>
            <person name="Smith M.E."/>
            <person name="Bonito G."/>
            <person name="Spatafora J.W."/>
        </authorList>
    </citation>
    <scope>NUCLEOTIDE SEQUENCE [LARGE SCALE GENOMIC DNA]</scope>
    <source>
        <strain evidence="10 11">AD002</strain>
    </source>
</reference>
<keyword evidence="7" id="KW-0158">Chromosome</keyword>
<keyword evidence="11" id="KW-1185">Reference proteome</keyword>
<comment type="caution">
    <text evidence="10">The sequence shown here is derived from an EMBL/GenBank/DDBJ whole genome shotgun (WGS) entry which is preliminary data.</text>
</comment>
<evidence type="ECO:0000256" key="4">
    <source>
        <dbReference type="ARBA" id="ARBA00022842"/>
    </source>
</evidence>
<dbReference type="GO" id="GO:0042162">
    <property type="term" value="F:telomeric DNA binding"/>
    <property type="evidence" value="ECO:0007669"/>
    <property type="project" value="TreeGrafter"/>
</dbReference>
<dbReference type="PRINTS" id="PR01365">
    <property type="entry name" value="TELOMERASERT"/>
</dbReference>
<dbReference type="PANTHER" id="PTHR12066:SF0">
    <property type="entry name" value="TELOMERASE REVERSE TRANSCRIPTASE"/>
    <property type="match status" value="1"/>
</dbReference>
<comment type="subcellular location">
    <subcellularLocation>
        <location evidence="7">Nucleus</location>
    </subcellularLocation>
    <subcellularLocation>
        <location evidence="7">Chromosome</location>
        <location evidence="7">Telomere</location>
    </subcellularLocation>
</comment>
<evidence type="ECO:0000259" key="9">
    <source>
        <dbReference type="SMART" id="SM00975"/>
    </source>
</evidence>
<comment type="similarity">
    <text evidence="7">Belongs to the reverse transcriptase family. Telomerase subfamily.</text>
</comment>
<dbReference type="GO" id="GO:0046872">
    <property type="term" value="F:metal ion binding"/>
    <property type="evidence" value="ECO:0007669"/>
    <property type="project" value="UniProtKB-KW"/>
</dbReference>
<keyword evidence="7" id="KW-0779">Telomere</keyword>
<keyword evidence="2 7" id="KW-0548">Nucleotidyltransferase</keyword>
<keyword evidence="7" id="KW-0539">Nucleus</keyword>
<dbReference type="Gene3D" id="1.10.132.70">
    <property type="match status" value="1"/>
</dbReference>
<dbReference type="Pfam" id="PF12009">
    <property type="entry name" value="Telomerase_RBD"/>
    <property type="match status" value="1"/>
</dbReference>
<gene>
    <name evidence="10" type="ORF">BC938DRAFT_473788</name>
</gene>
<dbReference type="Proteomes" id="UP000274822">
    <property type="component" value="Unassembled WGS sequence"/>
</dbReference>
<feature type="region of interest" description="Disordered" evidence="8">
    <location>
        <begin position="33"/>
        <end position="56"/>
    </location>
</feature>
<dbReference type="GO" id="GO:0003720">
    <property type="term" value="F:telomerase activity"/>
    <property type="evidence" value="ECO:0007669"/>
    <property type="project" value="InterPro"/>
</dbReference>
<accession>A0A433QZP0</accession>
<evidence type="ECO:0000256" key="6">
    <source>
        <dbReference type="ARBA" id="ARBA00048173"/>
    </source>
</evidence>
<dbReference type="SMART" id="SM00975">
    <property type="entry name" value="Telomerase_RBD"/>
    <property type="match status" value="1"/>
</dbReference>
<evidence type="ECO:0000256" key="3">
    <source>
        <dbReference type="ARBA" id="ARBA00022723"/>
    </source>
</evidence>
<keyword evidence="4 7" id="KW-0460">Magnesium</keyword>
<keyword evidence="1 7" id="KW-0808">Transferase</keyword>
<organism evidence="10 11">
    <name type="scientific">Jimgerdemannia flammicorona</name>
    <dbReference type="NCBI Taxonomy" id="994334"/>
    <lineage>
        <taxon>Eukaryota</taxon>
        <taxon>Fungi</taxon>
        <taxon>Fungi incertae sedis</taxon>
        <taxon>Mucoromycota</taxon>
        <taxon>Mucoromycotina</taxon>
        <taxon>Endogonomycetes</taxon>
        <taxon>Endogonales</taxon>
        <taxon>Endogonaceae</taxon>
        <taxon>Jimgerdemannia</taxon>
    </lineage>
</organism>
<dbReference type="AlphaFoldDB" id="A0A433QZP0"/>
<sequence>MFVELGAEQCNISSKIRSFSSRSTMDRIANLPAFQSSNSPRNELGRVSRTGFSHQSKSRKLRFRSHFDTHSTAIASRECLDYPEIAKPWRFTSADPLVADIRINHRRCPYGNLLESQCPLKHVIDGGNKLAQHSSFQQVSRFVKTIIQRVIPDVFWGSDANKKLIFKHIDRFVRLRKYEAITLHELSQGFRMKDCGWLGPRDGPGPVHIRSGETQKRREILMEFLYWIFYSFVIPLLKNNFYVTDTSPHRNRIFYFRHDLWNTIVTSFRKEISYKYEKMSLSDYRSHKLGSSTQRFLPKANSLRVICNLAKRFNVVLRYPDTNRPMAPYYESINGMLKAPLSILELVKSKHPEILHGALGGIDDIYRYFKSYKQNWKNNPVYIAKVDVANCFDTINTHKLKEIIKEIPQWKEWDDYNITGYSAISSSLGQPTISHKSRAHEYFPQFPEFAEYLSQTSKNTIFCDREFFFR</sequence>
<evidence type="ECO:0000256" key="8">
    <source>
        <dbReference type="SAM" id="MobiDB-lite"/>
    </source>
</evidence>
<proteinExistence type="inferred from homology"/>
<name>A0A433QZP0_9FUNG</name>
<evidence type="ECO:0000313" key="11">
    <source>
        <dbReference type="Proteomes" id="UP000274822"/>
    </source>
</evidence>
<protein>
    <recommendedName>
        <fullName evidence="7">Telomerase reverse transcriptase</fullName>
        <ecNumber evidence="7">2.7.7.49</ecNumber>
    </recommendedName>
    <alternativeName>
        <fullName evidence="7">Telomerase catalytic subunit</fullName>
    </alternativeName>
</protein>
<comment type="catalytic activity">
    <reaction evidence="6 7">
        <text>DNA(n) + a 2'-deoxyribonucleoside 5'-triphosphate = DNA(n+1) + diphosphate</text>
        <dbReference type="Rhea" id="RHEA:22508"/>
        <dbReference type="Rhea" id="RHEA-COMP:17339"/>
        <dbReference type="Rhea" id="RHEA-COMP:17340"/>
        <dbReference type="ChEBI" id="CHEBI:33019"/>
        <dbReference type="ChEBI" id="CHEBI:61560"/>
        <dbReference type="ChEBI" id="CHEBI:173112"/>
        <dbReference type="EC" id="2.7.7.49"/>
    </reaction>
</comment>
<dbReference type="InterPro" id="IPR003545">
    <property type="entry name" value="Telomerase_RT"/>
</dbReference>
<dbReference type="PANTHER" id="PTHR12066">
    <property type="entry name" value="TELOMERASE REVERSE TRANSCRIPTASE"/>
    <property type="match status" value="1"/>
</dbReference>
<evidence type="ECO:0000313" key="10">
    <source>
        <dbReference type="EMBL" id="RUS35242.1"/>
    </source>
</evidence>
<comment type="function">
    <text evidence="7">Telomerase is a ribonucleoprotein enzyme essential for the replication of chromosome termini in most eukaryotes. It elongates telomeres. It is a reverse transcriptase that adds simple sequence repeats to chromosome ends by copying a template sequence within the RNA component of the enzyme.</text>
</comment>
<evidence type="ECO:0000256" key="2">
    <source>
        <dbReference type="ARBA" id="ARBA00022695"/>
    </source>
</evidence>
<dbReference type="GO" id="GO:0000781">
    <property type="term" value="C:chromosome, telomeric region"/>
    <property type="evidence" value="ECO:0007669"/>
    <property type="project" value="UniProtKB-SubCell"/>
</dbReference>